<accession>A0A0G1PXX8</accession>
<protein>
    <submittedName>
        <fullName evidence="1">Gyrase subunit A protein</fullName>
    </submittedName>
</protein>
<dbReference type="AlphaFoldDB" id="A0A0G1PXX8"/>
<dbReference type="InterPro" id="IPR050220">
    <property type="entry name" value="Type_II_DNA_Topoisomerases"/>
</dbReference>
<dbReference type="GO" id="GO:0003677">
    <property type="term" value="F:DNA binding"/>
    <property type="evidence" value="ECO:0007669"/>
    <property type="project" value="InterPro"/>
</dbReference>
<dbReference type="PANTHER" id="PTHR43493">
    <property type="entry name" value="DNA GYRASE/TOPOISOMERASE SUBUNIT A"/>
    <property type="match status" value="1"/>
</dbReference>
<dbReference type="Proteomes" id="UP000034329">
    <property type="component" value="Unassembled WGS sequence"/>
</dbReference>
<dbReference type="GO" id="GO:0006265">
    <property type="term" value="P:DNA topological change"/>
    <property type="evidence" value="ECO:0007669"/>
    <property type="project" value="InterPro"/>
</dbReference>
<dbReference type="Pfam" id="PF03989">
    <property type="entry name" value="DNA_gyraseA_C"/>
    <property type="match status" value="3"/>
</dbReference>
<evidence type="ECO:0000313" key="2">
    <source>
        <dbReference type="Proteomes" id="UP000034329"/>
    </source>
</evidence>
<evidence type="ECO:0000313" key="1">
    <source>
        <dbReference type="EMBL" id="KKU10303.1"/>
    </source>
</evidence>
<dbReference type="InterPro" id="IPR006691">
    <property type="entry name" value="GyrA/parC_rep"/>
</dbReference>
<comment type="caution">
    <text evidence="1">The sequence shown here is derived from an EMBL/GenBank/DDBJ whole genome shotgun (WGS) entry which is preliminary data.</text>
</comment>
<sequence>MLLTYTGKSIRFPEVNVRPMGRATTGVTGIRLEKTDQVIGMEVFPGKETIPADKRKKIFRDILTISEHGLGKRTAVHLFPIQKRAGKGLKAAVVNSKTGNLKTAIMVMQNIDQVIITSKMGQVIKLPLRNIPQLGRATQGVILMRFADKGDSVAAAAVLEKGGEEEA</sequence>
<gene>
    <name evidence="1" type="ORF">UX13_C0015G0012</name>
</gene>
<dbReference type="GO" id="GO:0009330">
    <property type="term" value="C:DNA topoisomerase type II (double strand cut, ATP-hydrolyzing) complex"/>
    <property type="evidence" value="ECO:0007669"/>
    <property type="project" value="TreeGrafter"/>
</dbReference>
<dbReference type="GO" id="GO:0005737">
    <property type="term" value="C:cytoplasm"/>
    <property type="evidence" value="ECO:0007669"/>
    <property type="project" value="TreeGrafter"/>
</dbReference>
<dbReference type="GO" id="GO:0003918">
    <property type="term" value="F:DNA topoisomerase type II (double strand cut, ATP-hydrolyzing) activity"/>
    <property type="evidence" value="ECO:0007669"/>
    <property type="project" value="TreeGrafter"/>
</dbReference>
<dbReference type="Gene3D" id="2.120.10.90">
    <property type="entry name" value="DNA gyrase/topoisomerase IV, subunit A, C-terminal"/>
    <property type="match status" value="1"/>
</dbReference>
<proteinExistence type="predicted"/>
<dbReference type="PANTHER" id="PTHR43493:SF5">
    <property type="entry name" value="DNA GYRASE SUBUNIT A, CHLOROPLASTIC_MITOCHONDRIAL"/>
    <property type="match status" value="1"/>
</dbReference>
<dbReference type="InterPro" id="IPR035516">
    <property type="entry name" value="Gyrase/topoIV_suA_C"/>
</dbReference>
<dbReference type="GO" id="GO:0005524">
    <property type="term" value="F:ATP binding"/>
    <property type="evidence" value="ECO:0007669"/>
    <property type="project" value="InterPro"/>
</dbReference>
<dbReference type="SUPFAM" id="SSF101904">
    <property type="entry name" value="GyrA/ParC C-terminal domain-like"/>
    <property type="match status" value="1"/>
</dbReference>
<dbReference type="EMBL" id="LCLA01000015">
    <property type="protein sequence ID" value="KKU10303.1"/>
    <property type="molecule type" value="Genomic_DNA"/>
</dbReference>
<reference evidence="1 2" key="1">
    <citation type="journal article" date="2015" name="Nature">
        <title>rRNA introns, odd ribosomes, and small enigmatic genomes across a large radiation of phyla.</title>
        <authorList>
            <person name="Brown C.T."/>
            <person name="Hug L.A."/>
            <person name="Thomas B.C."/>
            <person name="Sharon I."/>
            <person name="Castelle C.J."/>
            <person name="Singh A."/>
            <person name="Wilkins M.J."/>
            <person name="Williams K.H."/>
            <person name="Banfield J.F."/>
        </authorList>
    </citation>
    <scope>NUCLEOTIDE SEQUENCE [LARGE SCALE GENOMIC DNA]</scope>
</reference>
<name>A0A0G1PXX8_9BACT</name>
<organism evidence="1 2">
    <name type="scientific">Candidatus Woesebacteria bacterium GW2011_GWB1_45_5</name>
    <dbReference type="NCBI Taxonomy" id="1618581"/>
    <lineage>
        <taxon>Bacteria</taxon>
        <taxon>Candidatus Woeseibacteriota</taxon>
    </lineage>
</organism>